<evidence type="ECO:0000313" key="2">
    <source>
        <dbReference type="EMBL" id="KAJ3571542.1"/>
    </source>
</evidence>
<evidence type="ECO:0000313" key="3">
    <source>
        <dbReference type="Proteomes" id="UP001213000"/>
    </source>
</evidence>
<accession>A0AAD5VZX6</accession>
<sequence length="1141" mass="127421">MAQSDLTPPGNASNTGTQDTNGSSGTRPEKVKHLSRVPALLDIFKRLLLPSKLQRNKEIEVANMARMDRAYNHQVDPESFPDDASSIVSYFPMEEEDLKELADPVMFNRLKDDIPGYLIRTLNKRESKRKADAAVGEVTQVTRKRCKDGETMIPLTLAGFEVDFPKIFYDTVDSNSVLPLSFFFPKNAIYIATHIATIDQKKVTLQDGTKVNILDVAKIVAKGNFEKDKANFKADVDMSYAEFCKAGAQMVLFESSRDASMQSSQVAGAWTNIWRDHFGFFTNNTSAMELHKFWKEREIEMRETMLMQHMCYRVEDYFAALEGARMLRACIVYNGGDPDQDPPSNSATSSSRQSGPSGYRDHGRSAGPSNRGRPFQAGSGGARQPAPVVCLECARKNHTIREHPAALRKLPDGKPVWAKKSADGNLQTPDGKTICINWNTKGPGFLRPCKHGDERAHRTLSSEEFLDAFIPSPLSYPNLAPSVESRPSFDPAIHDCPDLYEKIVTPYDANAFEILLNKHNLTESYPQLVHNLRHGFPIGNFPSLEHSIIFKNHPSVERHIGVVDAYLAEEVAAGRMDGPFTQEEVERILRGPIQVSPLIVAESVQAPGEPNKLRVCRHLSKGSSTQPSVNSFIEKELFPTCFDSTTKMGEMTCPFGPALSFPLSARRILTVLRPLCDFALRISTLWPNRSAIYQPLCTGAMLWLCHSVASFRSADIYSPLAVVDTPRNYPLPLGSMVSIAPDGLEACTEDISKFHRTCPTPPEQKRRMVVQGRDGQFFIDHCIPFSTALASSNAGMIANAIIDIWHAEGIHPVAKYEDDNCILRVPFPSGPFESNGLFYAYDKSSALASIAPLKVPWHPDKGTPAFHHVVEYLGLGWDLRKRLVYLPEKKRLKHLRRVCLFLTKCRQEGCSLLNVQKIHGSLCYIIFVHLEGSSRLPTISNFMLTFDHSKPLQRRHPNHSMIGDIKWWLKELEKTNMVRHLLPPGPLMDTRIFVDASTSWGLGIIIDSQWCAFKLRPEWKSAGGLPGRDICWLETIAVEILAMLLEVLGFRDCRVLVHSDNQGTISAMGKGRSPNMHINLSIRRTFVTFSSTHISPSFTYIESALNPADPISRGELGPISSRLNASFTLPLELSNALIHVT</sequence>
<feature type="compositionally biased region" description="Polar residues" evidence="1">
    <location>
        <begin position="342"/>
        <end position="356"/>
    </location>
</feature>
<dbReference type="Proteomes" id="UP001213000">
    <property type="component" value="Unassembled WGS sequence"/>
</dbReference>
<feature type="compositionally biased region" description="Polar residues" evidence="1">
    <location>
        <begin position="1"/>
        <end position="26"/>
    </location>
</feature>
<name>A0AAD5VZX6_9AGAR</name>
<dbReference type="PANTHER" id="PTHR33050">
    <property type="entry name" value="REVERSE TRANSCRIPTASE DOMAIN-CONTAINING PROTEIN"/>
    <property type="match status" value="1"/>
</dbReference>
<proteinExistence type="predicted"/>
<dbReference type="AlphaFoldDB" id="A0AAD5VZX6"/>
<protein>
    <submittedName>
        <fullName evidence="2">Uncharacterized protein</fullName>
    </submittedName>
</protein>
<organism evidence="2 3">
    <name type="scientific">Leucocoprinus birnbaumii</name>
    <dbReference type="NCBI Taxonomy" id="56174"/>
    <lineage>
        <taxon>Eukaryota</taxon>
        <taxon>Fungi</taxon>
        <taxon>Dikarya</taxon>
        <taxon>Basidiomycota</taxon>
        <taxon>Agaricomycotina</taxon>
        <taxon>Agaricomycetes</taxon>
        <taxon>Agaricomycetidae</taxon>
        <taxon>Agaricales</taxon>
        <taxon>Agaricineae</taxon>
        <taxon>Agaricaceae</taxon>
        <taxon>Leucocoprinus</taxon>
    </lineage>
</organism>
<dbReference type="EMBL" id="JANIEX010000180">
    <property type="protein sequence ID" value="KAJ3571542.1"/>
    <property type="molecule type" value="Genomic_DNA"/>
</dbReference>
<dbReference type="PANTHER" id="PTHR33050:SF7">
    <property type="entry name" value="RIBONUCLEASE H"/>
    <property type="match status" value="1"/>
</dbReference>
<keyword evidence="3" id="KW-1185">Reference proteome</keyword>
<reference evidence="2" key="1">
    <citation type="submission" date="2022-07" db="EMBL/GenBank/DDBJ databases">
        <title>Genome Sequence of Leucocoprinus birnbaumii.</title>
        <authorList>
            <person name="Buettner E."/>
        </authorList>
    </citation>
    <scope>NUCLEOTIDE SEQUENCE</scope>
    <source>
        <strain evidence="2">VT141</strain>
    </source>
</reference>
<dbReference type="InterPro" id="IPR052055">
    <property type="entry name" value="Hepadnavirus_pol/RT"/>
</dbReference>
<feature type="region of interest" description="Disordered" evidence="1">
    <location>
        <begin position="1"/>
        <end position="32"/>
    </location>
</feature>
<gene>
    <name evidence="2" type="ORF">NP233_g3694</name>
</gene>
<feature type="region of interest" description="Disordered" evidence="1">
    <location>
        <begin position="337"/>
        <end position="384"/>
    </location>
</feature>
<evidence type="ECO:0000256" key="1">
    <source>
        <dbReference type="SAM" id="MobiDB-lite"/>
    </source>
</evidence>
<comment type="caution">
    <text evidence="2">The sequence shown here is derived from an EMBL/GenBank/DDBJ whole genome shotgun (WGS) entry which is preliminary data.</text>
</comment>